<evidence type="ECO:0000313" key="1">
    <source>
        <dbReference type="EMBL" id="RJF81678.1"/>
    </source>
</evidence>
<organism evidence="2 3">
    <name type="scientific">Azospirillum cavernae</name>
    <dbReference type="NCBI Taxonomy" id="2320860"/>
    <lineage>
        <taxon>Bacteria</taxon>
        <taxon>Pseudomonadati</taxon>
        <taxon>Pseudomonadota</taxon>
        <taxon>Alphaproteobacteria</taxon>
        <taxon>Rhodospirillales</taxon>
        <taxon>Azospirillaceae</taxon>
        <taxon>Azospirillum</taxon>
    </lineage>
</organism>
<evidence type="ECO:0000313" key="2">
    <source>
        <dbReference type="EMBL" id="RJF82318.1"/>
    </source>
</evidence>
<dbReference type="EMBL" id="QYUL01000002">
    <property type="protein sequence ID" value="RJF82318.1"/>
    <property type="molecule type" value="Genomic_DNA"/>
</dbReference>
<reference evidence="2 3" key="1">
    <citation type="submission" date="2018-09" db="EMBL/GenBank/DDBJ databases">
        <authorList>
            <person name="Zhu H."/>
        </authorList>
    </citation>
    <scope>NUCLEOTIDE SEQUENCE [LARGE SCALE GENOMIC DNA]</scope>
    <source>
        <strain evidence="2 3">K2W22B-5</strain>
    </source>
</reference>
<dbReference type="RefSeq" id="WP_119831770.1">
    <property type="nucleotide sequence ID" value="NZ_QYUL01000002.1"/>
</dbReference>
<accession>A0A418VYS8</accession>
<gene>
    <name evidence="1" type="ORF">D3877_16280</name>
    <name evidence="2" type="ORF">D3877_19955</name>
</gene>
<name>A0A418VYS8_9PROT</name>
<dbReference type="EMBL" id="QYUL01000002">
    <property type="protein sequence ID" value="RJF81678.1"/>
    <property type="molecule type" value="Genomic_DNA"/>
</dbReference>
<proteinExistence type="predicted"/>
<protein>
    <submittedName>
        <fullName evidence="2">Uncharacterized protein</fullName>
    </submittedName>
</protein>
<dbReference type="AlphaFoldDB" id="A0A418VYS8"/>
<keyword evidence="3" id="KW-1185">Reference proteome</keyword>
<sequence>MIQLPTTQPAPAVINYKTVAARLVITPSQPAITLDGVAIGTLKREMDETRQVWAATLTDVIGHRGGYFKNGSLVDLTRAVTNKVVDILRRHNPDADWGVLHLEATPGELVEIADARRRVLRFPHGLRYAQRACPAGRKVVIRNPLARGRGHLVFEGAVEGVRRVSRAQALAADRLLEYRHPNAKHFSEVTFNLLPAVLAPEVKAQAPAAPPQGETQASIMEWKRATFGVSTPMRQMARAVEEAAELFRAVTSGADPSRVSVEAADVALILADIGELLGVADWLADGRQTCISQPERLVAFVVTQLGCLAREVAEIDPERGEDGLRVPRSILQSIIGALQELVEFGDLKGAIDAKMAVNRARVWSLDGTGHGYHRSAA</sequence>
<evidence type="ECO:0000313" key="3">
    <source>
        <dbReference type="Proteomes" id="UP000283458"/>
    </source>
</evidence>
<comment type="caution">
    <text evidence="2">The sequence shown here is derived from an EMBL/GenBank/DDBJ whole genome shotgun (WGS) entry which is preliminary data.</text>
</comment>
<dbReference type="OrthoDB" id="7359409at2"/>
<dbReference type="Proteomes" id="UP000283458">
    <property type="component" value="Unassembled WGS sequence"/>
</dbReference>